<proteinExistence type="predicted"/>
<dbReference type="Proteomes" id="UP000185680">
    <property type="component" value="Chromosome"/>
</dbReference>
<evidence type="ECO:0000313" key="2">
    <source>
        <dbReference type="EMBL" id="AOW12147.1"/>
    </source>
</evidence>
<dbReference type="EMBL" id="CP017476">
    <property type="protein sequence ID" value="AOW12147.1"/>
    <property type="molecule type" value="Genomic_DNA"/>
</dbReference>
<keyword evidence="4" id="KW-1185">Reference proteome</keyword>
<accession>A0A162P3U6</accession>
<sequence>MPTYNEFLEKVAAKESGGRYDIANSIGYLGKYQMGESALIDSGYYQKDGTRKNDWAGTWTGKDGVESKDDFLKSPNAQENAVKDYMKVQWGYIRHYGLDKYVGQTLSDGVKVTESGLLAGAHLLGVGGLKAYVTSDGKTDGKDGNGTPISSYVKKFGGFETPFEARVAKAEDAKAAGAAADRPSLRVTEQIGPGLKALGYSDEQIKTIGESALGLEAANAKRGPGERYLLSKDGKTIALKHDGAISEIRVSEALSGKQAPAHDAPQSVAQLTSERVPETPVLTR</sequence>
<evidence type="ECO:0000313" key="5">
    <source>
        <dbReference type="Proteomes" id="UP000185680"/>
    </source>
</evidence>
<dbReference type="AlphaFoldDB" id="A0A162P3U6"/>
<reference evidence="3 4" key="1">
    <citation type="submission" date="2016-02" db="EMBL/GenBank/DDBJ databases">
        <title>Draft genome sequence of Hydrogenophaga sp. LPB0072.</title>
        <authorList>
            <person name="Shin S.-K."/>
            <person name="Yi H."/>
        </authorList>
    </citation>
    <scope>NUCLEOTIDE SEQUENCE [LARGE SCALE GENOMIC DNA]</scope>
    <source>
        <strain evidence="3 4">LPB0072</strain>
    </source>
</reference>
<name>A0A162P3U6_9BURK</name>
<dbReference type="EMBL" id="LVWD01000026">
    <property type="protein sequence ID" value="OAD41092.1"/>
    <property type="molecule type" value="Genomic_DNA"/>
</dbReference>
<dbReference type="STRING" id="1763535.LPB072_04080"/>
<dbReference type="RefSeq" id="WP_066091931.1">
    <property type="nucleotide sequence ID" value="NZ_CP017476.1"/>
</dbReference>
<dbReference type="Proteomes" id="UP000185657">
    <property type="component" value="Unassembled WGS sequence"/>
</dbReference>
<organism evidence="2 5">
    <name type="scientific">Hydrogenophaga crassostreae</name>
    <dbReference type="NCBI Taxonomy" id="1763535"/>
    <lineage>
        <taxon>Bacteria</taxon>
        <taxon>Pseudomonadati</taxon>
        <taxon>Pseudomonadota</taxon>
        <taxon>Betaproteobacteria</taxon>
        <taxon>Burkholderiales</taxon>
        <taxon>Comamonadaceae</taxon>
        <taxon>Hydrogenophaga</taxon>
    </lineage>
</organism>
<evidence type="ECO:0000313" key="3">
    <source>
        <dbReference type="EMBL" id="OAD41092.1"/>
    </source>
</evidence>
<gene>
    <name evidence="2" type="ORF">LPB072_04080</name>
    <name evidence="3" type="ORF">LPB72_14330</name>
</gene>
<reference evidence="2 5" key="2">
    <citation type="submission" date="2016-10" db="EMBL/GenBank/DDBJ databases">
        <title>Hydorgenophaga sp. LPB0072 isolated from gastropod.</title>
        <authorList>
            <person name="Kim E."/>
            <person name="Yi H."/>
        </authorList>
    </citation>
    <scope>NUCLEOTIDE SEQUENCE [LARGE SCALE GENOMIC DNA]</scope>
    <source>
        <strain evidence="2 5">LPB0072</strain>
    </source>
</reference>
<evidence type="ECO:0000313" key="4">
    <source>
        <dbReference type="Proteomes" id="UP000185657"/>
    </source>
</evidence>
<evidence type="ECO:0000256" key="1">
    <source>
        <dbReference type="SAM" id="MobiDB-lite"/>
    </source>
</evidence>
<dbReference type="OrthoDB" id="4648428at2"/>
<dbReference type="KEGG" id="hyl:LPB072_04080"/>
<protein>
    <submittedName>
        <fullName evidence="2">Uncharacterized protein</fullName>
    </submittedName>
</protein>
<feature type="region of interest" description="Disordered" evidence="1">
    <location>
        <begin position="254"/>
        <end position="284"/>
    </location>
</feature>